<accession>A0ABR4HKS6</accession>
<dbReference type="SUPFAM" id="SSF53448">
    <property type="entry name" value="Nucleotide-diphospho-sugar transferases"/>
    <property type="match status" value="1"/>
</dbReference>
<sequence>MIKVSPRVLCQVAVTLLFVVGVALLRLPTREPQPSMTRDGVDWSRFAYAQYVTNTDYICNLVMVFETLHRLQSKAQRLLMYPSSYSVNEPDSSRESRLLRKARDEYGIKLIPIEVQRQHSDDSSWAESYTKLLAFNQTQYDRVLSLDSDATILQHLDELFLIPPCPVAMPRAYWLDHDNNFLTSLLLLIKPSEFEFDRVMTAVSEAGPAEYDMDILNRLYKDSALVLPHRPYALLTGEFRSKIHTRYLGSSVEDWDPEKILMEAKLIHFSDWPIPKPWVAADPTMTQKHQPTCDLNPKTGQEDNCRSRDIWLGLYREFADHRKRICDTGVTS</sequence>
<evidence type="ECO:0000313" key="1">
    <source>
        <dbReference type="EMBL" id="KAL2816084.1"/>
    </source>
</evidence>
<dbReference type="EMBL" id="JBFXLT010000024">
    <property type="protein sequence ID" value="KAL2816084.1"/>
    <property type="molecule type" value="Genomic_DNA"/>
</dbReference>
<evidence type="ECO:0000313" key="2">
    <source>
        <dbReference type="Proteomes" id="UP001610334"/>
    </source>
</evidence>
<keyword evidence="2" id="KW-1185">Reference proteome</keyword>
<dbReference type="PANTHER" id="PTHR11183">
    <property type="entry name" value="GLYCOGENIN SUBFAMILY MEMBER"/>
    <property type="match status" value="1"/>
</dbReference>
<reference evidence="1 2" key="1">
    <citation type="submission" date="2024-07" db="EMBL/GenBank/DDBJ databases">
        <title>Section-level genome sequencing and comparative genomics of Aspergillus sections Usti and Cavernicolus.</title>
        <authorList>
            <consortium name="Lawrence Berkeley National Laboratory"/>
            <person name="Nybo J.L."/>
            <person name="Vesth T.C."/>
            <person name="Theobald S."/>
            <person name="Frisvad J.C."/>
            <person name="Larsen T.O."/>
            <person name="Kjaerboelling I."/>
            <person name="Rothschild-Mancinelli K."/>
            <person name="Lyhne E.K."/>
            <person name="Kogle M.E."/>
            <person name="Barry K."/>
            <person name="Clum A."/>
            <person name="Na H."/>
            <person name="Ledsgaard L."/>
            <person name="Lin J."/>
            <person name="Lipzen A."/>
            <person name="Kuo A."/>
            <person name="Riley R."/>
            <person name="Mondo S."/>
            <person name="Labutti K."/>
            <person name="Haridas S."/>
            <person name="Pangalinan J."/>
            <person name="Salamov A.A."/>
            <person name="Simmons B.A."/>
            <person name="Magnuson J.K."/>
            <person name="Chen J."/>
            <person name="Drula E."/>
            <person name="Henrissat B."/>
            <person name="Wiebenga A."/>
            <person name="Lubbers R.J."/>
            <person name="Gomes A.C."/>
            <person name="Makela M.R."/>
            <person name="Stajich J."/>
            <person name="Grigoriev I.V."/>
            <person name="Mortensen U.H."/>
            <person name="De Vries R.P."/>
            <person name="Baker S.E."/>
            <person name="Andersen M.R."/>
        </authorList>
    </citation>
    <scope>NUCLEOTIDE SEQUENCE [LARGE SCALE GENOMIC DNA]</scope>
    <source>
        <strain evidence="1 2">CBS 588.65</strain>
    </source>
</reference>
<protein>
    <submittedName>
        <fullName evidence="1">Glycosyltransferase family 8 protein</fullName>
    </submittedName>
</protein>
<organism evidence="1 2">
    <name type="scientific">Aspergillus granulosus</name>
    <dbReference type="NCBI Taxonomy" id="176169"/>
    <lineage>
        <taxon>Eukaryota</taxon>
        <taxon>Fungi</taxon>
        <taxon>Dikarya</taxon>
        <taxon>Ascomycota</taxon>
        <taxon>Pezizomycotina</taxon>
        <taxon>Eurotiomycetes</taxon>
        <taxon>Eurotiomycetidae</taxon>
        <taxon>Eurotiales</taxon>
        <taxon>Aspergillaceae</taxon>
        <taxon>Aspergillus</taxon>
        <taxon>Aspergillus subgen. Nidulantes</taxon>
    </lineage>
</organism>
<name>A0ABR4HKS6_9EURO</name>
<proteinExistence type="predicted"/>
<dbReference type="Proteomes" id="UP001610334">
    <property type="component" value="Unassembled WGS sequence"/>
</dbReference>
<gene>
    <name evidence="1" type="ORF">BJX63DRAFT_441801</name>
</gene>
<dbReference type="Gene3D" id="3.90.550.10">
    <property type="entry name" value="Spore Coat Polysaccharide Biosynthesis Protein SpsA, Chain A"/>
    <property type="match status" value="1"/>
</dbReference>
<dbReference type="InterPro" id="IPR029044">
    <property type="entry name" value="Nucleotide-diphossugar_trans"/>
</dbReference>
<comment type="caution">
    <text evidence="1">The sequence shown here is derived from an EMBL/GenBank/DDBJ whole genome shotgun (WGS) entry which is preliminary data.</text>
</comment>
<dbReference type="InterPro" id="IPR050587">
    <property type="entry name" value="GNT1/Glycosyltrans_8"/>
</dbReference>